<dbReference type="STRING" id="1968527.B5M47_01805"/>
<evidence type="ECO:0000259" key="12">
    <source>
        <dbReference type="Pfam" id="PF00317"/>
    </source>
</evidence>
<dbReference type="PRINTS" id="PR01183">
    <property type="entry name" value="RIBORDTASEM1"/>
</dbReference>
<comment type="similarity">
    <text evidence="2 11">Belongs to the ribonucleoside diphosphate reductase class-2 family.</text>
</comment>
<evidence type="ECO:0000256" key="4">
    <source>
        <dbReference type="ARBA" id="ARBA00022634"/>
    </source>
</evidence>
<keyword evidence="6 11" id="KW-0560">Oxidoreductase</keyword>
<evidence type="ECO:0000256" key="8">
    <source>
        <dbReference type="ARBA" id="ARBA00023157"/>
    </source>
</evidence>
<dbReference type="GO" id="GO:0009263">
    <property type="term" value="P:deoxyribonucleotide biosynthetic process"/>
    <property type="evidence" value="ECO:0007669"/>
    <property type="project" value="UniProtKB-KW"/>
</dbReference>
<dbReference type="AlphaFoldDB" id="A0A1W9NYG6"/>
<evidence type="ECO:0000256" key="11">
    <source>
        <dbReference type="RuleBase" id="RU364064"/>
    </source>
</evidence>
<dbReference type="EMBL" id="MZGJ01000007">
    <property type="protein sequence ID" value="OQX51154.1"/>
    <property type="molecule type" value="Genomic_DNA"/>
</dbReference>
<evidence type="ECO:0000256" key="7">
    <source>
        <dbReference type="ARBA" id="ARBA00023116"/>
    </source>
</evidence>
<evidence type="ECO:0000259" key="13">
    <source>
        <dbReference type="Pfam" id="PF02867"/>
    </source>
</evidence>
<evidence type="ECO:0000313" key="15">
    <source>
        <dbReference type="Proteomes" id="UP000192520"/>
    </source>
</evidence>
<comment type="caution">
    <text evidence="14">The sequence shown here is derived from an EMBL/GenBank/DDBJ whole genome shotgun (WGS) entry which is preliminary data.</text>
</comment>
<protein>
    <recommendedName>
        <fullName evidence="11">Vitamin B12-dependent ribonucleotide reductase</fullName>
        <ecNumber evidence="11">1.17.4.1</ecNumber>
    </recommendedName>
</protein>
<keyword evidence="7" id="KW-0215">Deoxyribonucleotide synthesis</keyword>
<dbReference type="InterPro" id="IPR013509">
    <property type="entry name" value="RNR_lsu_N"/>
</dbReference>
<keyword evidence="4 11" id="KW-0237">DNA synthesis</keyword>
<feature type="domain" description="Ribonucleotide reductase large subunit N-terminal" evidence="12">
    <location>
        <begin position="32"/>
        <end position="109"/>
    </location>
</feature>
<dbReference type="NCBIfam" id="TIGR02504">
    <property type="entry name" value="NrdJ_Z"/>
    <property type="match status" value="1"/>
</dbReference>
<dbReference type="Pfam" id="PF02867">
    <property type="entry name" value="Ribonuc_red_lgC"/>
    <property type="match status" value="1"/>
</dbReference>
<name>A0A1W9NYG6_UNCC3</name>
<sequence>MSTKNFVFHRDQRRKVDGGWESLGVVDNLGGLTYTALLVLKKRYLRKSRNGQTIETPRMMLQRVAKAVAKAEWTDRLQKLWQEKFFDVMKTLEFWPGTRVLANAGKERQQLGNCFVFPIEDSIEDIFRVLYESSVTKKYGGGCGFNFSSLRPKGDLVGDEPSLAAGPVKIIELFDATTRIFRQQGRYESGNMVVLDADHPDILDFIAAKEEDGRLMSTNISVGATDKFMKAVKNDLIWELRNPRTGEISSKVRARLIFELIVKQASQTGDPGMLFLDTINKFNPLCQGLGPIRATNPCGEQPLYPYECCNLGYLNLPQFIRQKKGGSSFFDFSRLKEVVKVAVRMLDNTIDVAWFPVEKIKKMVLSNRRIGLGVVGWADVLARMQTAYDSPEALRLAEKVMKAISKAAWQASYELGAEKGPFPNVKFSKWKGKKRKPRNVALTTLPPSSSHGMIFNTSFGIEPFFSLVYKRNAFGGTTQLYKINSLFKERLEELGIYNEEMIDKVAQNHGSLQGLKGIPPKLRNIFKTAHDINFRDHIKMQSAFQKWVDNSVTKTINLPADSTVEDVGSAYMLAWELGCKGITVYRDKSRSSQVIEFGSG</sequence>
<dbReference type="SUPFAM" id="SSF51998">
    <property type="entry name" value="PFL-like glycyl radical enzymes"/>
    <property type="match status" value="1"/>
</dbReference>
<dbReference type="UniPathway" id="UPA00326"/>
<dbReference type="GO" id="GO:0004748">
    <property type="term" value="F:ribonucleoside-diphosphate reductase activity, thioredoxin disulfide as acceptor"/>
    <property type="evidence" value="ECO:0007669"/>
    <property type="project" value="UniProtKB-EC"/>
</dbReference>
<comment type="function">
    <text evidence="11">Catalyzes the reduction of ribonucleotides to deoxyribonucleotides. May function to provide a pool of deoxyribonucleotide precursors for DNA repair during oxygen limitation and/or for immediate growth after restoration of oxygen.</text>
</comment>
<dbReference type="SUPFAM" id="SSF48168">
    <property type="entry name" value="R1 subunit of ribonucleotide reductase, N-terminal domain"/>
    <property type="match status" value="1"/>
</dbReference>
<dbReference type="GO" id="GO:0071897">
    <property type="term" value="P:DNA biosynthetic process"/>
    <property type="evidence" value="ECO:0007669"/>
    <property type="project" value="UniProtKB-KW"/>
</dbReference>
<evidence type="ECO:0000256" key="9">
    <source>
        <dbReference type="ARBA" id="ARBA00023285"/>
    </source>
</evidence>
<evidence type="ECO:0000256" key="10">
    <source>
        <dbReference type="ARBA" id="ARBA00047754"/>
    </source>
</evidence>
<dbReference type="Pfam" id="PF00317">
    <property type="entry name" value="Ribonuc_red_lgN"/>
    <property type="match status" value="1"/>
</dbReference>
<keyword evidence="8" id="KW-1015">Disulfide bond</keyword>
<evidence type="ECO:0000256" key="2">
    <source>
        <dbReference type="ARBA" id="ARBA00007405"/>
    </source>
</evidence>
<comment type="catalytic activity">
    <reaction evidence="10 11">
        <text>a 2'-deoxyribonucleoside 5'-diphosphate + [thioredoxin]-disulfide + H2O = a ribonucleoside 5'-diphosphate + [thioredoxin]-dithiol</text>
        <dbReference type="Rhea" id="RHEA:23252"/>
        <dbReference type="Rhea" id="RHEA-COMP:10698"/>
        <dbReference type="Rhea" id="RHEA-COMP:10700"/>
        <dbReference type="ChEBI" id="CHEBI:15377"/>
        <dbReference type="ChEBI" id="CHEBI:29950"/>
        <dbReference type="ChEBI" id="CHEBI:50058"/>
        <dbReference type="ChEBI" id="CHEBI:57930"/>
        <dbReference type="ChEBI" id="CHEBI:73316"/>
        <dbReference type="EC" id="1.17.4.1"/>
    </reaction>
</comment>
<keyword evidence="9 11" id="KW-0170">Cobalt</keyword>
<feature type="domain" description="Ribonucleotide reductase large subunit C-terminal" evidence="13">
    <location>
        <begin position="113"/>
        <end position="585"/>
    </location>
</feature>
<dbReference type="CDD" id="cd02888">
    <property type="entry name" value="RNR_II_dimer"/>
    <property type="match status" value="1"/>
</dbReference>
<evidence type="ECO:0000313" key="14">
    <source>
        <dbReference type="EMBL" id="OQX51154.1"/>
    </source>
</evidence>
<accession>A0A1W9NYG6</accession>
<dbReference type="InterPro" id="IPR050862">
    <property type="entry name" value="RdRp_reductase_class-2"/>
</dbReference>
<evidence type="ECO:0000256" key="5">
    <source>
        <dbReference type="ARBA" id="ARBA00022741"/>
    </source>
</evidence>
<dbReference type="InterPro" id="IPR013344">
    <property type="entry name" value="RNR_NrdJ/NrdZ"/>
</dbReference>
<dbReference type="Proteomes" id="UP000192520">
    <property type="component" value="Unassembled WGS sequence"/>
</dbReference>
<dbReference type="InterPro" id="IPR008926">
    <property type="entry name" value="RNR_R1-su_N"/>
</dbReference>
<reference evidence="15" key="1">
    <citation type="submission" date="2017-03" db="EMBL/GenBank/DDBJ databases">
        <title>Novel pathways for hydrocarbon cycling and metabolic interdependencies in hydrothermal sediment communities.</title>
        <authorList>
            <person name="Dombrowski N."/>
            <person name="Seitz K."/>
            <person name="Teske A."/>
            <person name="Baker B."/>
        </authorList>
    </citation>
    <scope>NUCLEOTIDE SEQUENCE [LARGE SCALE GENOMIC DNA]</scope>
</reference>
<evidence type="ECO:0000256" key="6">
    <source>
        <dbReference type="ARBA" id="ARBA00023002"/>
    </source>
</evidence>
<dbReference type="EC" id="1.17.4.1" evidence="11"/>
<dbReference type="GO" id="GO:0031419">
    <property type="term" value="F:cobalamin binding"/>
    <property type="evidence" value="ECO:0007669"/>
    <property type="project" value="UniProtKB-KW"/>
</dbReference>
<comment type="cofactor">
    <cofactor evidence="1 11">
        <name>adenosylcob(III)alamin</name>
        <dbReference type="ChEBI" id="CHEBI:18408"/>
    </cofactor>
</comment>
<dbReference type="Gene3D" id="3.20.70.20">
    <property type="match status" value="1"/>
</dbReference>
<evidence type="ECO:0000256" key="3">
    <source>
        <dbReference type="ARBA" id="ARBA00022628"/>
    </source>
</evidence>
<keyword evidence="3 11" id="KW-0846">Cobalamin</keyword>
<evidence type="ECO:0000256" key="1">
    <source>
        <dbReference type="ARBA" id="ARBA00001922"/>
    </source>
</evidence>
<dbReference type="PANTHER" id="PTHR43371:SF1">
    <property type="entry name" value="RIBONUCLEOSIDE-DIPHOSPHATE REDUCTASE"/>
    <property type="match status" value="1"/>
</dbReference>
<dbReference type="InterPro" id="IPR000788">
    <property type="entry name" value="RNR_lg_C"/>
</dbReference>
<dbReference type="PANTHER" id="PTHR43371">
    <property type="entry name" value="VITAMIN B12-DEPENDENT RIBONUCLEOTIDE REDUCTASE"/>
    <property type="match status" value="1"/>
</dbReference>
<gene>
    <name evidence="14" type="ORF">B5M47_01805</name>
</gene>
<organism evidence="14 15">
    <name type="scientific">candidate division CPR3 bacterium 4484_211</name>
    <dbReference type="NCBI Taxonomy" id="1968527"/>
    <lineage>
        <taxon>Bacteria</taxon>
        <taxon>Bacteria division CPR3</taxon>
    </lineage>
</organism>
<keyword evidence="5 11" id="KW-0547">Nucleotide-binding</keyword>
<proteinExistence type="inferred from homology"/>
<dbReference type="GO" id="GO:0005524">
    <property type="term" value="F:ATP binding"/>
    <property type="evidence" value="ECO:0007669"/>
    <property type="project" value="InterPro"/>
</dbReference>